<accession>A0A1G7PYJ9</accession>
<protein>
    <submittedName>
        <fullName evidence="1">Uncharacterized protein</fullName>
    </submittedName>
</protein>
<sequence length="41" mass="4615">MLGKKHVGDPLLLRLGELLDVHGRRTLNFVLAAGRREFMLA</sequence>
<proteinExistence type="predicted"/>
<evidence type="ECO:0000313" key="1">
    <source>
        <dbReference type="EMBL" id="SDF91334.1"/>
    </source>
</evidence>
<dbReference type="EMBL" id="FMZW01000087">
    <property type="protein sequence ID" value="SDF91334.1"/>
    <property type="molecule type" value="Genomic_DNA"/>
</dbReference>
<gene>
    <name evidence="1" type="ORF">SAMN05216337_10879</name>
</gene>
<dbReference type="Proteomes" id="UP000199245">
    <property type="component" value="Unassembled WGS sequence"/>
</dbReference>
<organism evidence="1 2">
    <name type="scientific">Bradyrhizobium brasilense</name>
    <dbReference type="NCBI Taxonomy" id="1419277"/>
    <lineage>
        <taxon>Bacteria</taxon>
        <taxon>Pseudomonadati</taxon>
        <taxon>Pseudomonadota</taxon>
        <taxon>Alphaproteobacteria</taxon>
        <taxon>Hyphomicrobiales</taxon>
        <taxon>Nitrobacteraceae</taxon>
        <taxon>Bradyrhizobium</taxon>
    </lineage>
</organism>
<dbReference type="AlphaFoldDB" id="A0A1G7PYJ9"/>
<name>A0A1G7PYJ9_9BRAD</name>
<evidence type="ECO:0000313" key="2">
    <source>
        <dbReference type="Proteomes" id="UP000199245"/>
    </source>
</evidence>
<reference evidence="1 2" key="1">
    <citation type="submission" date="2016-10" db="EMBL/GenBank/DDBJ databases">
        <authorList>
            <person name="de Groot N.N."/>
        </authorList>
    </citation>
    <scope>NUCLEOTIDE SEQUENCE [LARGE SCALE GENOMIC DNA]</scope>
    <source>
        <strain evidence="1 2">R5</strain>
    </source>
</reference>